<organism evidence="2 3">
    <name type="scientific">Peribacillus psychrosaccharolyticus</name>
    <name type="common">Bacillus psychrosaccharolyticus</name>
    <dbReference type="NCBI Taxonomy" id="1407"/>
    <lineage>
        <taxon>Bacteria</taxon>
        <taxon>Bacillati</taxon>
        <taxon>Bacillota</taxon>
        <taxon>Bacilli</taxon>
        <taxon>Bacillales</taxon>
        <taxon>Bacillaceae</taxon>
        <taxon>Peribacillus</taxon>
    </lineage>
</organism>
<feature type="transmembrane region" description="Helical" evidence="1">
    <location>
        <begin position="80"/>
        <end position="100"/>
    </location>
</feature>
<keyword evidence="3" id="KW-1185">Reference proteome</keyword>
<gene>
    <name evidence="2" type="ORF">I6J18_14815</name>
</gene>
<sequence length="209" mass="23296">MKKTYLLLWFFGSLTLNALGNSFMIVAHLGSAPWAAASQNLAAVLPLSIGLCTIVLQLFSLLLTTLMGSRFSIRLIIKSLLLAVFFGLLIDMFVNIHHYFYTPDQIWVRGLYTLIGMNGVAAAISIYIQISRVLLPFDYLLQAFARLAKSFSLGTIICLSIPLSICIIFSIVFHQFIGLGIGTLVFILANGFLIDQYNKRIKLTRKELI</sequence>
<proteinExistence type="predicted"/>
<name>A0A974NJ84_PERPY</name>
<dbReference type="PANTHER" id="PTHR40078:SF1">
    <property type="entry name" value="INTEGRAL MEMBRANE PROTEIN"/>
    <property type="match status" value="1"/>
</dbReference>
<dbReference type="Proteomes" id="UP000595254">
    <property type="component" value="Chromosome"/>
</dbReference>
<feature type="transmembrane region" description="Helical" evidence="1">
    <location>
        <begin position="47"/>
        <end position="68"/>
    </location>
</feature>
<reference evidence="2 3" key="1">
    <citation type="submission" date="2021-01" db="EMBL/GenBank/DDBJ databases">
        <title>FDA dAtabase for Regulatory Grade micrObial Sequences (FDA-ARGOS): Supporting development and validation of Infectious Disease Dx tests.</title>
        <authorList>
            <person name="Nelson B."/>
            <person name="Plummer A."/>
            <person name="Tallon L."/>
            <person name="Sadzewicz L."/>
            <person name="Zhao X."/>
            <person name="Boylan J."/>
            <person name="Ott S."/>
            <person name="Bowen H."/>
            <person name="Vavikolanu K."/>
            <person name="Mehta A."/>
            <person name="Aluvathingal J."/>
            <person name="Nadendla S."/>
            <person name="Myers T."/>
            <person name="Yan Y."/>
            <person name="Sichtig H."/>
        </authorList>
    </citation>
    <scope>NUCLEOTIDE SEQUENCE [LARGE SCALE GENOMIC DNA]</scope>
    <source>
        <strain evidence="2 3">FDAARGOS_1161</strain>
    </source>
</reference>
<feature type="transmembrane region" description="Helical" evidence="1">
    <location>
        <begin position="106"/>
        <end position="130"/>
    </location>
</feature>
<feature type="transmembrane region" description="Helical" evidence="1">
    <location>
        <begin position="151"/>
        <end position="173"/>
    </location>
</feature>
<protein>
    <submittedName>
        <fullName evidence="2">Uncharacterized protein</fullName>
    </submittedName>
</protein>
<dbReference type="InterPro" id="IPR038750">
    <property type="entry name" value="YczE/YyaS-like"/>
</dbReference>
<dbReference type="EMBL" id="CP068053">
    <property type="protein sequence ID" value="QQS98925.1"/>
    <property type="molecule type" value="Genomic_DNA"/>
</dbReference>
<evidence type="ECO:0000313" key="3">
    <source>
        <dbReference type="Proteomes" id="UP000595254"/>
    </source>
</evidence>
<keyword evidence="1" id="KW-1133">Transmembrane helix</keyword>
<keyword evidence="1" id="KW-0812">Transmembrane</keyword>
<feature type="transmembrane region" description="Helical" evidence="1">
    <location>
        <begin position="179"/>
        <end position="197"/>
    </location>
</feature>
<dbReference type="PANTHER" id="PTHR40078">
    <property type="entry name" value="INTEGRAL MEMBRANE PROTEIN-RELATED"/>
    <property type="match status" value="1"/>
</dbReference>
<keyword evidence="1" id="KW-0472">Membrane</keyword>
<dbReference type="KEGG" id="ppsr:I6J18_14815"/>
<dbReference type="AlphaFoldDB" id="A0A974NJ84"/>
<dbReference type="Pfam" id="PF19700">
    <property type="entry name" value="DUF6198"/>
    <property type="match status" value="1"/>
</dbReference>
<dbReference type="RefSeq" id="WP_040374668.1">
    <property type="nucleotide sequence ID" value="NZ_CP068053.1"/>
</dbReference>
<evidence type="ECO:0000256" key="1">
    <source>
        <dbReference type="SAM" id="Phobius"/>
    </source>
</evidence>
<evidence type="ECO:0000313" key="2">
    <source>
        <dbReference type="EMBL" id="QQS98925.1"/>
    </source>
</evidence>
<accession>A0A974NJ84</accession>